<reference evidence="2" key="1">
    <citation type="journal article" date="2004" name="Nature">
        <title>Genome duplication in the teleost fish Tetraodon nigroviridis reveals the early vertebrate proto-karyotype.</title>
        <authorList>
            <person name="Jaillon O."/>
            <person name="Aury J.-M."/>
            <person name="Brunet F."/>
            <person name="Petit J.-L."/>
            <person name="Stange-Thomann N."/>
            <person name="Mauceli E."/>
            <person name="Bouneau L."/>
            <person name="Fischer C."/>
            <person name="Ozouf-Costaz C."/>
            <person name="Bernot A."/>
            <person name="Nicaud S."/>
            <person name="Jaffe D."/>
            <person name="Fisher S."/>
            <person name="Lutfalla G."/>
            <person name="Dossat C."/>
            <person name="Segurens B."/>
            <person name="Dasilva C."/>
            <person name="Salanoubat M."/>
            <person name="Levy M."/>
            <person name="Boudet N."/>
            <person name="Castellano S."/>
            <person name="Anthouard V."/>
            <person name="Jubin C."/>
            <person name="Castelli V."/>
            <person name="Katinka M."/>
            <person name="Vacherie B."/>
            <person name="Biemont C."/>
            <person name="Skalli Z."/>
            <person name="Cattolico L."/>
            <person name="Poulain J."/>
            <person name="De Berardinis V."/>
            <person name="Cruaud C."/>
            <person name="Duprat S."/>
            <person name="Brottier P."/>
            <person name="Coutanceau J.-P."/>
            <person name="Gouzy J."/>
            <person name="Parra G."/>
            <person name="Lardier G."/>
            <person name="Chapple C."/>
            <person name="McKernan K.J."/>
            <person name="McEwan P."/>
            <person name="Bosak S."/>
            <person name="Kellis M."/>
            <person name="Volff J.-N."/>
            <person name="Guigo R."/>
            <person name="Zody M.C."/>
            <person name="Mesirov J."/>
            <person name="Lindblad-Toh K."/>
            <person name="Birren B."/>
            <person name="Nusbaum C."/>
            <person name="Kahn D."/>
            <person name="Robinson-Rechavi M."/>
            <person name="Laudet V."/>
            <person name="Schachter V."/>
            <person name="Quetier F."/>
            <person name="Saurin W."/>
            <person name="Scarpelli C."/>
            <person name="Wincker P."/>
            <person name="Lander E.S."/>
            <person name="Weissenbach J."/>
            <person name="Roest Crollius H."/>
        </authorList>
    </citation>
    <scope>NUCLEOTIDE SEQUENCE [LARGE SCALE GENOMIC DNA]</scope>
</reference>
<organism evidence="2">
    <name type="scientific">Tetraodon nigroviridis</name>
    <name type="common">Spotted green pufferfish</name>
    <name type="synonym">Chelonodon nigroviridis</name>
    <dbReference type="NCBI Taxonomy" id="99883"/>
    <lineage>
        <taxon>Eukaryota</taxon>
        <taxon>Metazoa</taxon>
        <taxon>Chordata</taxon>
        <taxon>Craniata</taxon>
        <taxon>Vertebrata</taxon>
        <taxon>Euteleostomi</taxon>
        <taxon>Actinopterygii</taxon>
        <taxon>Neopterygii</taxon>
        <taxon>Teleostei</taxon>
        <taxon>Neoteleostei</taxon>
        <taxon>Acanthomorphata</taxon>
        <taxon>Eupercaria</taxon>
        <taxon>Tetraodontiformes</taxon>
        <taxon>Tetradontoidea</taxon>
        <taxon>Tetraodontidae</taxon>
        <taxon>Tetraodon</taxon>
    </lineage>
</organism>
<name>Q4TIR6_TETNG</name>
<dbReference type="EMBL" id="CAAE01001820">
    <property type="protein sequence ID" value="CAF87216.1"/>
    <property type="molecule type" value="Genomic_DNA"/>
</dbReference>
<feature type="region of interest" description="Disordered" evidence="1">
    <location>
        <begin position="1"/>
        <end position="25"/>
    </location>
</feature>
<dbReference type="KEGG" id="tng:GSTEN00037475G001"/>
<comment type="caution">
    <text evidence="2">The sequence shown here is derived from an EMBL/GenBank/DDBJ whole genome shotgun (WGS) entry which is preliminary data.</text>
</comment>
<gene>
    <name evidence="2" type="ORF">GSTENG00037475001</name>
</gene>
<protein>
    <submittedName>
        <fullName evidence="2">(spotted green pufferfish) hypothetical protein</fullName>
    </submittedName>
</protein>
<feature type="non-terminal residue" evidence="2">
    <location>
        <position position="1"/>
    </location>
</feature>
<dbReference type="AlphaFoldDB" id="Q4TIR6"/>
<sequence length="119" mass="12783">RVQPDPGGAPCGGHPGRPDQTLPGHEQRRLPLHFRRSRLLPSSDTLPSGQRAAWGDDAAALGSRYPPIIASILEGRRCCDSAAARLSDPASERPSSLLWLLGIDFILPPAFVYPPSVIL</sequence>
<proteinExistence type="predicted"/>
<evidence type="ECO:0000313" key="2">
    <source>
        <dbReference type="EMBL" id="CAF87216.1"/>
    </source>
</evidence>
<evidence type="ECO:0000256" key="1">
    <source>
        <dbReference type="SAM" id="MobiDB-lite"/>
    </source>
</evidence>
<accession>Q4TIR6</accession>
<reference evidence="2" key="2">
    <citation type="submission" date="2004-02" db="EMBL/GenBank/DDBJ databases">
        <authorList>
            <consortium name="Genoscope"/>
            <consortium name="Whitehead Institute Centre for Genome Research"/>
        </authorList>
    </citation>
    <scope>NUCLEOTIDE SEQUENCE</scope>
</reference>